<dbReference type="eggNOG" id="COG3888">
    <property type="taxonomic scope" value="Bacteria"/>
</dbReference>
<accession>A0A0H3CE20</accession>
<dbReference type="HOGENOM" id="CLU_1014655_0_0_6"/>
<reference evidence="1 2" key="1">
    <citation type="journal article" date="2010" name="J. Bacteriol.">
        <title>Complete genome sequence of Enterobacter cloacae subsp. cloacae type strain ATCC 13047.</title>
        <authorList>
            <person name="Ren Y."/>
            <person name="Ren Y."/>
            <person name="Zhou Z."/>
            <person name="Guo X."/>
            <person name="Li Y."/>
            <person name="Feng L."/>
            <person name="Wang L."/>
        </authorList>
    </citation>
    <scope>NUCLEOTIDE SEQUENCE [LARGE SCALE GENOMIC DNA]</scope>
    <source>
        <strain evidence="2">ATCC 13047 / DSM 30054 / NBRC 13535 / NCTC 10005 / WDCM 00083 / NCDC 279-56</strain>
    </source>
</reference>
<evidence type="ECO:0000313" key="2">
    <source>
        <dbReference type="Proteomes" id="UP000002363"/>
    </source>
</evidence>
<keyword evidence="2" id="KW-1185">Reference proteome</keyword>
<dbReference type="Proteomes" id="UP000002363">
    <property type="component" value="Chromosome"/>
</dbReference>
<dbReference type="EMBL" id="CP001918">
    <property type="protein sequence ID" value="ADF60088.1"/>
    <property type="molecule type" value="Genomic_DNA"/>
</dbReference>
<dbReference type="AlphaFoldDB" id="A0A0H3CE20"/>
<gene>
    <name evidence="1" type="ordered locus">ECL_00522</name>
</gene>
<protein>
    <submittedName>
        <fullName evidence="1">Uncharacterized protein</fullName>
    </submittedName>
</protein>
<dbReference type="EnsemblBacteria" id="ADF60088">
    <property type="protein sequence ID" value="ADF60088"/>
    <property type="gene ID" value="ECL_00522"/>
</dbReference>
<name>A0A0H3CE20_ENTCC</name>
<sequence>MNNDMLTLAAKKYLSTFADHRNNPTNYEALTAWDNATSEFMALVNNDELNIIASLLAGREADKTDNSQLRQRIADLEARPVAPFDFKETTDADYCREWAWRAIKKDLPTEHWKTGENGTFYAFYLMGWHARLQYNEQRRSEYSQIADTILKTRTVSINTEPWRSFVSDDDITALNRFAECCDDPESGGHDLEKEQVKRLEKIGLLRRSGRISFTTDFGDFVLSAAGINLNLEMGEQVCPGLKWFTEFGHLNRGDMLTSEQHRCHNEKKKFQRRV</sequence>
<dbReference type="PATRIC" id="fig|716541.4.peg.792"/>
<evidence type="ECO:0000313" key="1">
    <source>
        <dbReference type="EMBL" id="ADF60088.1"/>
    </source>
</evidence>
<dbReference type="STRING" id="716541.ECL_00522"/>
<organism evidence="1 2">
    <name type="scientific">Enterobacter cloacae subsp. cloacae (strain ATCC 13047 / DSM 30054 / NBRC 13535 / NCTC 10005 / WDCM 00083 / NCDC 279-56)</name>
    <dbReference type="NCBI Taxonomy" id="716541"/>
    <lineage>
        <taxon>Bacteria</taxon>
        <taxon>Pseudomonadati</taxon>
        <taxon>Pseudomonadota</taxon>
        <taxon>Gammaproteobacteria</taxon>
        <taxon>Enterobacterales</taxon>
        <taxon>Enterobacteriaceae</taxon>
        <taxon>Enterobacter</taxon>
        <taxon>Enterobacter cloacae complex</taxon>
    </lineage>
</organism>
<dbReference type="KEGG" id="enc:ECL_00522"/>
<proteinExistence type="predicted"/>
<dbReference type="OrthoDB" id="6627406at2"/>